<keyword evidence="6 10" id="KW-0863">Zinc-finger</keyword>
<dbReference type="GO" id="GO:0016925">
    <property type="term" value="P:protein sumoylation"/>
    <property type="evidence" value="ECO:0007669"/>
    <property type="project" value="UniProtKB-UniPathway"/>
</dbReference>
<evidence type="ECO:0000256" key="7">
    <source>
        <dbReference type="ARBA" id="ARBA00022786"/>
    </source>
</evidence>
<dbReference type="FunCoup" id="A0A066VE40">
    <property type="interactions" value="125"/>
</dbReference>
<evidence type="ECO:0000256" key="9">
    <source>
        <dbReference type="ARBA" id="ARBA00023242"/>
    </source>
</evidence>
<dbReference type="GO" id="GO:0008270">
    <property type="term" value="F:zinc ion binding"/>
    <property type="evidence" value="ECO:0007669"/>
    <property type="project" value="UniProtKB-KW"/>
</dbReference>
<dbReference type="InterPro" id="IPR013083">
    <property type="entry name" value="Znf_RING/FYVE/PHD"/>
</dbReference>
<evidence type="ECO:0000259" key="12">
    <source>
        <dbReference type="PROSITE" id="PS51044"/>
    </source>
</evidence>
<keyword evidence="8" id="KW-0862">Zinc</keyword>
<dbReference type="Proteomes" id="UP000027361">
    <property type="component" value="Unassembled WGS sequence"/>
</dbReference>
<reference evidence="13 14" key="1">
    <citation type="submission" date="2014-05" db="EMBL/GenBank/DDBJ databases">
        <title>Draft genome sequence of a rare smut relative, Tilletiaria anomala UBC 951.</title>
        <authorList>
            <consortium name="DOE Joint Genome Institute"/>
            <person name="Toome M."/>
            <person name="Kuo A."/>
            <person name="Henrissat B."/>
            <person name="Lipzen A."/>
            <person name="Tritt A."/>
            <person name="Yoshinaga Y."/>
            <person name="Zane M."/>
            <person name="Barry K."/>
            <person name="Grigoriev I.V."/>
            <person name="Spatafora J.W."/>
            <person name="Aimea M.C."/>
        </authorList>
    </citation>
    <scope>NUCLEOTIDE SEQUENCE [LARGE SCALE GENOMIC DNA]</scope>
    <source>
        <strain evidence="13 14">UBC 951</strain>
    </source>
</reference>
<evidence type="ECO:0000313" key="13">
    <source>
        <dbReference type="EMBL" id="KDN37029.1"/>
    </source>
</evidence>
<keyword evidence="4" id="KW-0808">Transferase</keyword>
<keyword evidence="7" id="KW-0833">Ubl conjugation pathway</keyword>
<gene>
    <name evidence="13" type="ORF">K437DRAFT_259931</name>
</gene>
<dbReference type="InParanoid" id="A0A066VE40"/>
<dbReference type="Pfam" id="PF11789">
    <property type="entry name" value="zf-Nse"/>
    <property type="match status" value="1"/>
</dbReference>
<dbReference type="GO" id="GO:0000724">
    <property type="term" value="P:double-strand break repair via homologous recombination"/>
    <property type="evidence" value="ECO:0007669"/>
    <property type="project" value="InterPro"/>
</dbReference>
<dbReference type="AlphaFoldDB" id="A0A066VE40"/>
<dbReference type="InterPro" id="IPR004181">
    <property type="entry name" value="Znf_MIZ"/>
</dbReference>
<keyword evidence="14" id="KW-1185">Reference proteome</keyword>
<evidence type="ECO:0000256" key="4">
    <source>
        <dbReference type="ARBA" id="ARBA00022679"/>
    </source>
</evidence>
<feature type="compositionally biased region" description="Acidic residues" evidence="11">
    <location>
        <begin position="111"/>
        <end position="122"/>
    </location>
</feature>
<dbReference type="InterPro" id="IPR026846">
    <property type="entry name" value="Nse2(Mms21)"/>
</dbReference>
<dbReference type="PANTHER" id="PTHR21330">
    <property type="entry name" value="E3 SUMO-PROTEIN LIGASE NSE2"/>
    <property type="match status" value="1"/>
</dbReference>
<comment type="pathway">
    <text evidence="2">Protein modification; protein sumoylation.</text>
</comment>
<keyword evidence="5" id="KW-0479">Metal-binding</keyword>
<protein>
    <recommendedName>
        <fullName evidence="12">SP-RING-type domain-containing protein</fullName>
    </recommendedName>
</protein>
<dbReference type="STRING" id="1037660.A0A066VE40"/>
<dbReference type="GO" id="GO:0061665">
    <property type="term" value="F:SUMO ligase activity"/>
    <property type="evidence" value="ECO:0007669"/>
    <property type="project" value="TreeGrafter"/>
</dbReference>
<dbReference type="EMBL" id="JMSN01000150">
    <property type="protein sequence ID" value="KDN37029.1"/>
    <property type="molecule type" value="Genomic_DNA"/>
</dbReference>
<evidence type="ECO:0000256" key="6">
    <source>
        <dbReference type="ARBA" id="ARBA00022771"/>
    </source>
</evidence>
<comment type="similarity">
    <text evidence="3">Belongs to the NSE2 family.</text>
</comment>
<feature type="compositionally biased region" description="Low complexity" evidence="11">
    <location>
        <begin position="29"/>
        <end position="46"/>
    </location>
</feature>
<dbReference type="GO" id="GO:0030915">
    <property type="term" value="C:Smc5-Smc6 complex"/>
    <property type="evidence" value="ECO:0007669"/>
    <property type="project" value="InterPro"/>
</dbReference>
<feature type="compositionally biased region" description="Acidic residues" evidence="11">
    <location>
        <begin position="60"/>
        <end position="78"/>
    </location>
</feature>
<evidence type="ECO:0000256" key="3">
    <source>
        <dbReference type="ARBA" id="ARBA00008212"/>
    </source>
</evidence>
<name>A0A066VE40_TILAU</name>
<feature type="region of interest" description="Disordered" evidence="11">
    <location>
        <begin position="1"/>
        <end position="137"/>
    </location>
</feature>
<dbReference type="SUPFAM" id="SSF57850">
    <property type="entry name" value="RING/U-box"/>
    <property type="match status" value="1"/>
</dbReference>
<evidence type="ECO:0000256" key="1">
    <source>
        <dbReference type="ARBA" id="ARBA00004123"/>
    </source>
</evidence>
<dbReference type="OrthoDB" id="26899at2759"/>
<dbReference type="CDD" id="cd16651">
    <property type="entry name" value="SPL-RING_NSE2"/>
    <property type="match status" value="1"/>
</dbReference>
<evidence type="ECO:0000313" key="14">
    <source>
        <dbReference type="Proteomes" id="UP000027361"/>
    </source>
</evidence>
<dbReference type="Gene3D" id="3.30.40.10">
    <property type="entry name" value="Zinc/RING finger domain, C3HC4 (zinc finger)"/>
    <property type="match status" value="1"/>
</dbReference>
<organism evidence="13 14">
    <name type="scientific">Tilletiaria anomala (strain ATCC 24038 / CBS 436.72 / UBC 951)</name>
    <dbReference type="NCBI Taxonomy" id="1037660"/>
    <lineage>
        <taxon>Eukaryota</taxon>
        <taxon>Fungi</taxon>
        <taxon>Dikarya</taxon>
        <taxon>Basidiomycota</taxon>
        <taxon>Ustilaginomycotina</taxon>
        <taxon>Exobasidiomycetes</taxon>
        <taxon>Georgefischeriales</taxon>
        <taxon>Tilletiariaceae</taxon>
        <taxon>Tilletiaria</taxon>
    </lineage>
</organism>
<dbReference type="HOGENOM" id="CLU_607183_0_0_1"/>
<proteinExistence type="inferred from homology"/>
<evidence type="ECO:0000256" key="8">
    <source>
        <dbReference type="ARBA" id="ARBA00022833"/>
    </source>
</evidence>
<comment type="caution">
    <text evidence="13">The sequence shown here is derived from an EMBL/GenBank/DDBJ whole genome shotgun (WGS) entry which is preliminary data.</text>
</comment>
<dbReference type="RefSeq" id="XP_013240238.1">
    <property type="nucleotide sequence ID" value="XM_013384784.1"/>
</dbReference>
<keyword evidence="9" id="KW-0539">Nucleus</keyword>
<sequence length="451" mass="50571">MPPLRSARRRVASEDQDGADGSSATQRAGRPPRSSRSQMQQTQGQRSSGGGDRRRTTQVIDEDDEEEEQEDDLGEEDEGPSRKGMRATYGRNSQRLSERGNKGRRSRREAGDDDDEEDEEEVGAGGADLGFDDAEPGGQARTQAFKALTQAIHVSEDEEDEEDPEHERAKWQMWEDTVKIDQPVDAHMADKLISRSIKEIEAFLKSAEETNQVLADAIIALEEYHGGEEEHPRFRQLDKDVRDLIDACFTANGRIRILGNIRDDVVNDDAEGMDLVAKYDGASKNLNEAYLAKTARQKYLKSKLYENFRTLAWDAAARNQGQPMPSMSEIIPAENGNRNDLGDDDDELQIGGMTTNFKDPLTQALLENPVINTACSHVYSRKTIKEYVLSEQRTKGSAICPVSGCSQRIEPRNLKDDEFMAKRVAFHIRRLNRQEEGGARRKALSQAEVID</sequence>
<accession>A0A066VE40</accession>
<dbReference type="GO" id="GO:0005634">
    <property type="term" value="C:nucleus"/>
    <property type="evidence" value="ECO:0007669"/>
    <property type="project" value="UniProtKB-SubCell"/>
</dbReference>
<dbReference type="PROSITE" id="PS51044">
    <property type="entry name" value="ZF_SP_RING"/>
    <property type="match status" value="1"/>
</dbReference>
<dbReference type="GeneID" id="25265414"/>
<feature type="compositionally biased region" description="Basic residues" evidence="11">
    <location>
        <begin position="1"/>
        <end position="10"/>
    </location>
</feature>
<comment type="subcellular location">
    <subcellularLocation>
        <location evidence="1">Nucleus</location>
    </subcellularLocation>
</comment>
<dbReference type="UniPathway" id="UPA00886"/>
<evidence type="ECO:0000256" key="11">
    <source>
        <dbReference type="SAM" id="MobiDB-lite"/>
    </source>
</evidence>
<evidence type="ECO:0000256" key="2">
    <source>
        <dbReference type="ARBA" id="ARBA00004718"/>
    </source>
</evidence>
<evidence type="ECO:0000256" key="5">
    <source>
        <dbReference type="ARBA" id="ARBA00022723"/>
    </source>
</evidence>
<dbReference type="PANTHER" id="PTHR21330:SF1">
    <property type="entry name" value="E3 SUMO-PROTEIN LIGASE NSE2"/>
    <property type="match status" value="1"/>
</dbReference>
<feature type="domain" description="SP-RING-type" evidence="12">
    <location>
        <begin position="344"/>
        <end position="433"/>
    </location>
</feature>
<evidence type="ECO:0000256" key="10">
    <source>
        <dbReference type="PROSITE-ProRule" id="PRU00452"/>
    </source>
</evidence>